<dbReference type="GO" id="GO:0016787">
    <property type="term" value="F:hydrolase activity"/>
    <property type="evidence" value="ECO:0007669"/>
    <property type="project" value="UniProtKB-KW"/>
</dbReference>
<dbReference type="InterPro" id="IPR027417">
    <property type="entry name" value="P-loop_NTPase"/>
</dbReference>
<sequence length="465" mass="53643">MLQQALQHYFGYANFRQGQEEVITQLLEGKDVVALLPTGTGKSLCYQLTGKVKGTPVLIISPLLSLMQDQVNQMKKMGFKRVVALNSFLTREQFTQALNQLPHYEFIFTSPEMLQNELVTNKLRAMPLGLIVIDEAHCISEWGHDFRPDYLRLQTWLNYYNRPPIVALTATATPAVIADIKYVLQMEHASTYIAAIDRKEIHLQRKWFTTTQEKVNWIEDYVSTTLGPGIIYTSSRKRAEQLAEVLRKWHITVAAYHGGVSNEDRQLIQEQFLADDIEWIIATSAFGMGVHKTNIRHIIHETMSPTLSSYMQEIGRAARDGQDALATVLCTQTDYDVLQFLMDTLPSEHMIKQYYAGADQPLRELDQRLLAYWHSMYRCDEAIHYRNQLYLSKRRAFDATRNYMETSACLRATLVQYFEQSVQVVDACCTNCGLQDASFKELRRITHLSTQNPHWTLRLQQMLLK</sequence>
<dbReference type="PANTHER" id="PTHR13710">
    <property type="entry name" value="DNA HELICASE RECQ FAMILY MEMBER"/>
    <property type="match status" value="1"/>
</dbReference>
<dbReference type="PROSITE" id="PS51194">
    <property type="entry name" value="HELICASE_CTER"/>
    <property type="match status" value="1"/>
</dbReference>
<dbReference type="PROSITE" id="PS51192">
    <property type="entry name" value="HELICASE_ATP_BIND_1"/>
    <property type="match status" value="1"/>
</dbReference>
<organism evidence="8">
    <name type="scientific">Metalysinibacillus saudimassiliensis</name>
    <dbReference type="NCBI Taxonomy" id="1461583"/>
    <lineage>
        <taxon>Bacteria</taxon>
        <taxon>Bacillati</taxon>
        <taxon>Bacillota</taxon>
        <taxon>Bacilli</taxon>
        <taxon>Bacillales</taxon>
        <taxon>Caryophanaceae</taxon>
        <taxon>Metalysinibacillus</taxon>
    </lineage>
</organism>
<accession>A0A078MJ81</accession>
<feature type="domain" description="Helicase ATP-binding" evidence="6">
    <location>
        <begin position="23"/>
        <end position="190"/>
    </location>
</feature>
<protein>
    <submittedName>
        <fullName evidence="8">ATP-dependent DNA helicase RecQ</fullName>
    </submittedName>
</protein>
<keyword evidence="4" id="KW-0067">ATP-binding</keyword>
<dbReference type="SUPFAM" id="SSF52540">
    <property type="entry name" value="P-loop containing nucleoside triphosphate hydrolases"/>
    <property type="match status" value="1"/>
</dbReference>
<evidence type="ECO:0000256" key="4">
    <source>
        <dbReference type="ARBA" id="ARBA00022840"/>
    </source>
</evidence>
<dbReference type="CDD" id="cd17920">
    <property type="entry name" value="DEXHc_RecQ"/>
    <property type="match status" value="1"/>
</dbReference>
<dbReference type="InterPro" id="IPR004589">
    <property type="entry name" value="DNA_helicase_ATP-dep_RecQ"/>
</dbReference>
<dbReference type="AlphaFoldDB" id="A0A078MJ81"/>
<evidence type="ECO:0000259" key="7">
    <source>
        <dbReference type="PROSITE" id="PS51194"/>
    </source>
</evidence>
<dbReference type="PANTHER" id="PTHR13710:SF84">
    <property type="entry name" value="ATP-DEPENDENT DNA HELICASE RECS-RELATED"/>
    <property type="match status" value="1"/>
</dbReference>
<dbReference type="InterPro" id="IPR014001">
    <property type="entry name" value="Helicase_ATP-bd"/>
</dbReference>
<dbReference type="InterPro" id="IPR011545">
    <property type="entry name" value="DEAD/DEAH_box_helicase_dom"/>
</dbReference>
<dbReference type="Pfam" id="PF00270">
    <property type="entry name" value="DEAD"/>
    <property type="match status" value="1"/>
</dbReference>
<evidence type="ECO:0000256" key="2">
    <source>
        <dbReference type="ARBA" id="ARBA00022801"/>
    </source>
</evidence>
<keyword evidence="1" id="KW-0547">Nucleotide-binding</keyword>
<dbReference type="GO" id="GO:0030894">
    <property type="term" value="C:replisome"/>
    <property type="evidence" value="ECO:0007669"/>
    <property type="project" value="TreeGrafter"/>
</dbReference>
<dbReference type="GO" id="GO:0006281">
    <property type="term" value="P:DNA repair"/>
    <property type="evidence" value="ECO:0007669"/>
    <property type="project" value="TreeGrafter"/>
</dbReference>
<gene>
    <name evidence="8" type="primary">recQ_2</name>
    <name evidence="8" type="ORF">BN1050_02134</name>
</gene>
<dbReference type="SMART" id="SM00490">
    <property type="entry name" value="HELICc"/>
    <property type="match status" value="1"/>
</dbReference>
<dbReference type="HOGENOM" id="CLU_001103_9_7_9"/>
<dbReference type="GO" id="GO:0003677">
    <property type="term" value="F:DNA binding"/>
    <property type="evidence" value="ECO:0007669"/>
    <property type="project" value="UniProtKB-KW"/>
</dbReference>
<proteinExistence type="predicted"/>
<reference evidence="8" key="1">
    <citation type="submission" date="2014-07" db="EMBL/GenBank/DDBJ databases">
        <authorList>
            <person name="Urmite Genomes Urmite Genomes"/>
        </authorList>
    </citation>
    <scope>NUCLEOTIDE SEQUENCE</scope>
    <source>
        <strain evidence="8">13S34_air</strain>
    </source>
</reference>
<dbReference type="InterPro" id="IPR001650">
    <property type="entry name" value="Helicase_C-like"/>
</dbReference>
<dbReference type="GO" id="GO:0005524">
    <property type="term" value="F:ATP binding"/>
    <property type="evidence" value="ECO:0007669"/>
    <property type="project" value="UniProtKB-KW"/>
</dbReference>
<dbReference type="GO" id="GO:0006310">
    <property type="term" value="P:DNA recombination"/>
    <property type="evidence" value="ECO:0007669"/>
    <property type="project" value="InterPro"/>
</dbReference>
<dbReference type="GO" id="GO:0043138">
    <property type="term" value="F:3'-5' DNA helicase activity"/>
    <property type="evidence" value="ECO:0007669"/>
    <property type="project" value="TreeGrafter"/>
</dbReference>
<evidence type="ECO:0000259" key="6">
    <source>
        <dbReference type="PROSITE" id="PS51192"/>
    </source>
</evidence>
<dbReference type="Pfam" id="PF00271">
    <property type="entry name" value="Helicase_C"/>
    <property type="match status" value="1"/>
</dbReference>
<dbReference type="PROSITE" id="PS00690">
    <property type="entry name" value="DEAH_ATP_HELICASE"/>
    <property type="match status" value="1"/>
</dbReference>
<keyword evidence="2" id="KW-0378">Hydrolase</keyword>
<evidence type="ECO:0000256" key="1">
    <source>
        <dbReference type="ARBA" id="ARBA00022741"/>
    </source>
</evidence>
<evidence type="ECO:0000256" key="3">
    <source>
        <dbReference type="ARBA" id="ARBA00022806"/>
    </source>
</evidence>
<dbReference type="NCBIfam" id="TIGR00614">
    <property type="entry name" value="recQ_fam"/>
    <property type="match status" value="1"/>
</dbReference>
<feature type="domain" description="Helicase C-terminal" evidence="7">
    <location>
        <begin position="217"/>
        <end position="366"/>
    </location>
</feature>
<dbReference type="SMART" id="SM00487">
    <property type="entry name" value="DEXDc"/>
    <property type="match status" value="1"/>
</dbReference>
<evidence type="ECO:0000256" key="5">
    <source>
        <dbReference type="ARBA" id="ARBA00023125"/>
    </source>
</evidence>
<evidence type="ECO:0000313" key="8">
    <source>
        <dbReference type="EMBL" id="CEA04766.1"/>
    </source>
</evidence>
<dbReference type="Gene3D" id="3.40.50.300">
    <property type="entry name" value="P-loop containing nucleotide triphosphate hydrolases"/>
    <property type="match status" value="2"/>
</dbReference>
<name>A0A078MJ81_9BACL</name>
<dbReference type="InterPro" id="IPR002464">
    <property type="entry name" value="DNA/RNA_helicase_DEAH_CS"/>
</dbReference>
<dbReference type="GO" id="GO:0009378">
    <property type="term" value="F:four-way junction helicase activity"/>
    <property type="evidence" value="ECO:0007669"/>
    <property type="project" value="TreeGrafter"/>
</dbReference>
<dbReference type="GO" id="GO:0005737">
    <property type="term" value="C:cytoplasm"/>
    <property type="evidence" value="ECO:0007669"/>
    <property type="project" value="TreeGrafter"/>
</dbReference>
<keyword evidence="5" id="KW-0238">DNA-binding</keyword>
<dbReference type="PATRIC" id="fig|1461583.4.peg.2053"/>
<dbReference type="GO" id="GO:0043590">
    <property type="term" value="C:bacterial nucleoid"/>
    <property type="evidence" value="ECO:0007669"/>
    <property type="project" value="TreeGrafter"/>
</dbReference>
<dbReference type="EMBL" id="LN483076">
    <property type="protein sequence ID" value="CEA04766.1"/>
    <property type="molecule type" value="Genomic_DNA"/>
</dbReference>
<keyword evidence="3 8" id="KW-0347">Helicase</keyword>